<keyword evidence="4 6" id="KW-1133">Transmembrane helix</keyword>
<name>A0A1B1YN23_THEST</name>
<dbReference type="AlphaFoldDB" id="A0A1B1YN23"/>
<reference evidence="8 9" key="1">
    <citation type="submission" date="2016-02" db="EMBL/GenBank/DDBJ databases">
        <title>Comparison of Clostridium stercorarium subspecies using comparative genomics and transcriptomics.</title>
        <authorList>
            <person name="Schellenberg J."/>
            <person name="Thallinger G."/>
            <person name="Levin D.B."/>
            <person name="Zhang X."/>
            <person name="Alvare G."/>
            <person name="Fristensky B."/>
            <person name="Sparling R."/>
        </authorList>
    </citation>
    <scope>NUCLEOTIDE SEQUENCE [LARGE SCALE GENOMIC DNA]</scope>
    <source>
        <strain evidence="8 9">DSM 9219</strain>
    </source>
</reference>
<feature type="transmembrane region" description="Helical" evidence="6">
    <location>
        <begin position="54"/>
        <end position="72"/>
    </location>
</feature>
<evidence type="ECO:0000256" key="3">
    <source>
        <dbReference type="ARBA" id="ARBA00022692"/>
    </source>
</evidence>
<comment type="subcellular location">
    <subcellularLocation>
        <location evidence="1">Cell membrane</location>
        <topology evidence="1">Multi-pass membrane protein</topology>
    </subcellularLocation>
</comment>
<dbReference type="CDD" id="cd16380">
    <property type="entry name" value="YitT_C"/>
    <property type="match status" value="1"/>
</dbReference>
<evidence type="ECO:0000256" key="1">
    <source>
        <dbReference type="ARBA" id="ARBA00004651"/>
    </source>
</evidence>
<keyword evidence="3 6" id="KW-0812">Transmembrane</keyword>
<keyword evidence="5 6" id="KW-0472">Membrane</keyword>
<dbReference type="GO" id="GO:0005886">
    <property type="term" value="C:plasma membrane"/>
    <property type="evidence" value="ECO:0007669"/>
    <property type="project" value="UniProtKB-SubCell"/>
</dbReference>
<dbReference type="Gene3D" id="3.30.70.120">
    <property type="match status" value="1"/>
</dbReference>
<protein>
    <recommendedName>
        <fullName evidence="7">DUF2179 domain-containing protein</fullName>
    </recommendedName>
</protein>
<feature type="transmembrane region" description="Helical" evidence="6">
    <location>
        <begin position="117"/>
        <end position="138"/>
    </location>
</feature>
<proteinExistence type="predicted"/>
<dbReference type="PANTHER" id="PTHR33545:SF9">
    <property type="entry name" value="UPF0750 MEMBRANE PROTEIN YITE"/>
    <property type="match status" value="1"/>
</dbReference>
<evidence type="ECO:0000256" key="6">
    <source>
        <dbReference type="SAM" id="Phobius"/>
    </source>
</evidence>
<gene>
    <name evidence="8" type="ORF">CSTERLE_11470</name>
</gene>
<dbReference type="Pfam" id="PF02588">
    <property type="entry name" value="YitT_membrane"/>
    <property type="match status" value="1"/>
</dbReference>
<dbReference type="Pfam" id="PF10035">
    <property type="entry name" value="DUF2179"/>
    <property type="match status" value="1"/>
</dbReference>
<accession>A0A1B1YN23</accession>
<dbReference type="EMBL" id="CP014673">
    <property type="protein sequence ID" value="ANX02143.1"/>
    <property type="molecule type" value="Genomic_DNA"/>
</dbReference>
<evidence type="ECO:0000256" key="4">
    <source>
        <dbReference type="ARBA" id="ARBA00022989"/>
    </source>
</evidence>
<dbReference type="InterPro" id="IPR051461">
    <property type="entry name" value="UPF0750_membrane"/>
</dbReference>
<feature type="transmembrane region" description="Helical" evidence="6">
    <location>
        <begin position="79"/>
        <end position="97"/>
    </location>
</feature>
<feature type="transmembrane region" description="Helical" evidence="6">
    <location>
        <begin position="12"/>
        <end position="34"/>
    </location>
</feature>
<dbReference type="RefSeq" id="WP_034839923.1">
    <property type="nucleotide sequence ID" value="NZ_CP014673.1"/>
</dbReference>
<organism evidence="8 9">
    <name type="scientific">Thermoclostridium stercorarium subsp. leptospartum DSM 9219</name>
    <dbReference type="NCBI Taxonomy" id="1346611"/>
    <lineage>
        <taxon>Bacteria</taxon>
        <taxon>Bacillati</taxon>
        <taxon>Bacillota</taxon>
        <taxon>Clostridia</taxon>
        <taxon>Eubacteriales</taxon>
        <taxon>Oscillospiraceae</taxon>
        <taxon>Thermoclostridium</taxon>
    </lineage>
</organism>
<feature type="domain" description="DUF2179" evidence="7">
    <location>
        <begin position="235"/>
        <end position="289"/>
    </location>
</feature>
<keyword evidence="2" id="KW-1003">Cell membrane</keyword>
<dbReference type="InterPro" id="IPR015867">
    <property type="entry name" value="N-reg_PII/ATP_PRibTrfase_C"/>
</dbReference>
<dbReference type="PIRSF" id="PIRSF006483">
    <property type="entry name" value="Membrane_protein_YitT"/>
    <property type="match status" value="1"/>
</dbReference>
<evidence type="ECO:0000256" key="5">
    <source>
        <dbReference type="ARBA" id="ARBA00023136"/>
    </source>
</evidence>
<dbReference type="PANTHER" id="PTHR33545">
    <property type="entry name" value="UPF0750 MEMBRANE PROTEIN YITT-RELATED"/>
    <property type="match status" value="1"/>
</dbReference>
<evidence type="ECO:0000313" key="8">
    <source>
        <dbReference type="EMBL" id="ANX02143.1"/>
    </source>
</evidence>
<dbReference type="InterPro" id="IPR019264">
    <property type="entry name" value="DUF2179"/>
</dbReference>
<feature type="transmembrane region" description="Helical" evidence="6">
    <location>
        <begin position="158"/>
        <end position="181"/>
    </location>
</feature>
<dbReference type="Proteomes" id="UP000092931">
    <property type="component" value="Chromosome"/>
</dbReference>
<evidence type="ECO:0000256" key="2">
    <source>
        <dbReference type="ARBA" id="ARBA00022475"/>
    </source>
</evidence>
<evidence type="ECO:0000313" key="9">
    <source>
        <dbReference type="Proteomes" id="UP000092931"/>
    </source>
</evidence>
<evidence type="ECO:0000259" key="7">
    <source>
        <dbReference type="Pfam" id="PF10035"/>
    </source>
</evidence>
<dbReference type="InterPro" id="IPR003740">
    <property type="entry name" value="YitT"/>
</dbReference>
<sequence>MKFSHYKITSLLQIFFGSIILALAMNIFLIPYKIAPGGVSGIATVIYHVSGERIPVGFTMLAINIPLFLAAMKIKGRNFIIKSTLGAVFLSVIIDITEPGISRLRELVLASADYSSADILLFALAGGFASGIGLGFVFKEDATTGGTDMAASLLNKAFPWIPVGTLLMILDGLVILIATVVFKSFRLGLYSVVALYVSARTLDRFLEGLNYAKSLMIISRESEKIARALMENIDRGVTGIYGKGMYTDNPYMILLCVVKKEEIHRVKNEVKKIDPNAFVLLTDVREVLGEGFTSHHVS</sequence>